<dbReference type="EMBL" id="KV417505">
    <property type="protein sequence ID" value="KZP28193.1"/>
    <property type="molecule type" value="Genomic_DNA"/>
</dbReference>
<sequence>MNASSSSAPNKRKRIDDAPEPPVPVASTTRSDIWFEDGNVVIQAETTQYKIYRGALAASSPIFRDMFGMPQPPSQGEVTVEGCPVVHLSDTAADVTIVFQALFLRGHVVAGGPLPIETVAAFLRLGKKYEIELLHAEALKRLRYEYPTTLDDLPMPTGHKFNRRTQNTMIFTEVDGDGPHVAVAHLAREQRLHSTLPLALYWCCIDYSAEGLVEMVTRDAATTVLSKSDLIKCLTVQSSLSRIQYITTLAWIHAPQSKYLDCKSQNACAAARKRILDNLYLPYVDFVALDSWSDFESAWNVDDEMCISCLAIAEGMHYDGRVKFWEGLPAMFGLPGWDELRKE</sequence>
<dbReference type="Proteomes" id="UP000076532">
    <property type="component" value="Unassembled WGS sequence"/>
</dbReference>
<evidence type="ECO:0000313" key="3">
    <source>
        <dbReference type="Proteomes" id="UP000076532"/>
    </source>
</evidence>
<reference evidence="2 3" key="1">
    <citation type="journal article" date="2016" name="Mol. Biol. Evol.">
        <title>Comparative Genomics of Early-Diverging Mushroom-Forming Fungi Provides Insights into the Origins of Lignocellulose Decay Capabilities.</title>
        <authorList>
            <person name="Nagy L.G."/>
            <person name="Riley R."/>
            <person name="Tritt A."/>
            <person name="Adam C."/>
            <person name="Daum C."/>
            <person name="Floudas D."/>
            <person name="Sun H."/>
            <person name="Yadav J.S."/>
            <person name="Pangilinan J."/>
            <person name="Larsson K.H."/>
            <person name="Matsuura K."/>
            <person name="Barry K."/>
            <person name="Labutti K."/>
            <person name="Kuo R."/>
            <person name="Ohm R.A."/>
            <person name="Bhattacharya S.S."/>
            <person name="Shirouzu T."/>
            <person name="Yoshinaga Y."/>
            <person name="Martin F.M."/>
            <person name="Grigoriev I.V."/>
            <person name="Hibbett D.S."/>
        </authorList>
    </citation>
    <scope>NUCLEOTIDE SEQUENCE [LARGE SCALE GENOMIC DNA]</scope>
    <source>
        <strain evidence="2 3">CBS 109695</strain>
    </source>
</reference>
<feature type="region of interest" description="Disordered" evidence="1">
    <location>
        <begin position="1"/>
        <end position="29"/>
    </location>
</feature>
<dbReference type="AlphaFoldDB" id="A0A166RES0"/>
<dbReference type="OrthoDB" id="3036049at2759"/>
<dbReference type="InterPro" id="IPR011333">
    <property type="entry name" value="SKP1/BTB/POZ_sf"/>
</dbReference>
<name>A0A166RES0_9AGAM</name>
<evidence type="ECO:0000256" key="1">
    <source>
        <dbReference type="SAM" id="MobiDB-lite"/>
    </source>
</evidence>
<proteinExistence type="predicted"/>
<evidence type="ECO:0008006" key="4">
    <source>
        <dbReference type="Google" id="ProtNLM"/>
    </source>
</evidence>
<organism evidence="2 3">
    <name type="scientific">Athelia psychrophila</name>
    <dbReference type="NCBI Taxonomy" id="1759441"/>
    <lineage>
        <taxon>Eukaryota</taxon>
        <taxon>Fungi</taxon>
        <taxon>Dikarya</taxon>
        <taxon>Basidiomycota</taxon>
        <taxon>Agaricomycotina</taxon>
        <taxon>Agaricomycetes</taxon>
        <taxon>Agaricomycetidae</taxon>
        <taxon>Atheliales</taxon>
        <taxon>Atheliaceae</taxon>
        <taxon>Athelia</taxon>
    </lineage>
</organism>
<evidence type="ECO:0000313" key="2">
    <source>
        <dbReference type="EMBL" id="KZP28193.1"/>
    </source>
</evidence>
<accession>A0A166RES0</accession>
<gene>
    <name evidence="2" type="ORF">FIBSPDRAFT_817787</name>
</gene>
<protein>
    <recommendedName>
        <fullName evidence="4">BTB domain-containing protein</fullName>
    </recommendedName>
</protein>
<keyword evidence="3" id="KW-1185">Reference proteome</keyword>
<dbReference type="CDD" id="cd18186">
    <property type="entry name" value="BTB_POZ_ZBTB_KLHL-like"/>
    <property type="match status" value="1"/>
</dbReference>
<dbReference type="Gene3D" id="3.30.710.10">
    <property type="entry name" value="Potassium Channel Kv1.1, Chain A"/>
    <property type="match status" value="1"/>
</dbReference>